<protein>
    <submittedName>
        <fullName evidence="3">Sugar diacid recognition domain-containing protein</fullName>
    </submittedName>
</protein>
<dbReference type="Pfam" id="PF05651">
    <property type="entry name" value="Diacid_rec"/>
    <property type="match status" value="1"/>
</dbReference>
<dbReference type="Gene3D" id="1.10.10.2840">
    <property type="entry name" value="PucR C-terminal helix-turn-helix domain"/>
    <property type="match status" value="1"/>
</dbReference>
<evidence type="ECO:0000259" key="1">
    <source>
        <dbReference type="Pfam" id="PF05651"/>
    </source>
</evidence>
<name>A0ABZ2NND3_9BACI</name>
<dbReference type="PANTHER" id="PTHR33744:SF15">
    <property type="entry name" value="CARBOHYDRATE DIACID REGULATOR"/>
    <property type="match status" value="1"/>
</dbReference>
<dbReference type="InterPro" id="IPR008599">
    <property type="entry name" value="Diacid_rec"/>
</dbReference>
<feature type="domain" description="PucR C-terminal helix-turn-helix" evidence="2">
    <location>
        <begin position="312"/>
        <end position="369"/>
    </location>
</feature>
<organism evidence="3 4">
    <name type="scientific">Metabacillus sediminis</name>
    <dbReference type="NCBI Taxonomy" id="3117746"/>
    <lineage>
        <taxon>Bacteria</taxon>
        <taxon>Bacillati</taxon>
        <taxon>Bacillota</taxon>
        <taxon>Bacilli</taxon>
        <taxon>Bacillales</taxon>
        <taxon>Bacillaceae</taxon>
        <taxon>Metabacillus</taxon>
    </lineage>
</organism>
<feature type="domain" description="Putative sugar diacid recognition" evidence="1">
    <location>
        <begin position="2"/>
        <end position="134"/>
    </location>
</feature>
<dbReference type="InterPro" id="IPR051448">
    <property type="entry name" value="CdaR-like_regulators"/>
</dbReference>
<dbReference type="EMBL" id="CP147407">
    <property type="protein sequence ID" value="WXB98939.1"/>
    <property type="molecule type" value="Genomic_DNA"/>
</dbReference>
<evidence type="ECO:0000313" key="4">
    <source>
        <dbReference type="Proteomes" id="UP001377337"/>
    </source>
</evidence>
<evidence type="ECO:0000259" key="2">
    <source>
        <dbReference type="Pfam" id="PF13556"/>
    </source>
</evidence>
<dbReference type="InterPro" id="IPR025736">
    <property type="entry name" value="PucR_C-HTH_dom"/>
</dbReference>
<dbReference type="RefSeq" id="WP_338782121.1">
    <property type="nucleotide sequence ID" value="NZ_CP147407.1"/>
</dbReference>
<proteinExistence type="predicted"/>
<accession>A0ABZ2NND3</accession>
<sequence>MLTQKIAEEIIIRTMKIIPYNINIMDEEGTIIATGEKARLHKLHEGAVFALEKNGRIDISEDTASLYRGAKPGVNLPIFYRKQIIGVIGITGPPVEVGAFGEIVKMAAELIVEQNQLAAQLHINNRMRDETIIQFLNARKEDREKWISRGIRFGIDLVLPRMAVFFRLQKPSVFNLSYAKGLVDHWVNGKGLVIPLSETELVVLFEIEGPFSENQRIALLDRTAAFLKRCNRNNRFITAGLGDYAEGIVQDSFRLARISLYCGESLYPDQDLYDYRRLALPVLSSTFGDQALVHEYRRIKSALLNSEQHAVLLETIQAYIELDGEISKISESLFIHRNTLRYRLQKIEEVTGYNPKTINGITALSLALMLNN</sequence>
<dbReference type="PANTHER" id="PTHR33744">
    <property type="entry name" value="CARBOHYDRATE DIACID REGULATOR"/>
    <property type="match status" value="1"/>
</dbReference>
<gene>
    <name evidence="3" type="ORF">WCV65_02165</name>
</gene>
<evidence type="ECO:0000313" key="3">
    <source>
        <dbReference type="EMBL" id="WXB98939.1"/>
    </source>
</evidence>
<reference evidence="3 4" key="1">
    <citation type="submission" date="2024-02" db="EMBL/GenBank/DDBJ databases">
        <title>Seven novel Bacillus-like species.</title>
        <authorList>
            <person name="Liu G."/>
        </authorList>
    </citation>
    <scope>NUCLEOTIDE SEQUENCE [LARGE SCALE GENOMIC DNA]</scope>
    <source>
        <strain evidence="3 4">FJAT-52054</strain>
    </source>
</reference>
<dbReference type="InterPro" id="IPR042070">
    <property type="entry name" value="PucR_C-HTH_sf"/>
</dbReference>
<keyword evidence="4" id="KW-1185">Reference proteome</keyword>
<dbReference type="Pfam" id="PF13556">
    <property type="entry name" value="HTH_30"/>
    <property type="match status" value="1"/>
</dbReference>
<dbReference type="Proteomes" id="UP001377337">
    <property type="component" value="Chromosome"/>
</dbReference>